<accession>A0AAJ3AHN5</accession>
<protein>
    <submittedName>
        <fullName evidence="1">Uncharacterized protein</fullName>
    </submittedName>
</protein>
<dbReference type="Proteomes" id="UP000293391">
    <property type="component" value="Chromosome"/>
</dbReference>
<proteinExistence type="predicted"/>
<evidence type="ECO:0000313" key="1">
    <source>
        <dbReference type="EMBL" id="QXR07886.1"/>
    </source>
</evidence>
<organism evidence="1 2">
    <name type="scientific">Acinetobacter lwoffii</name>
    <dbReference type="NCBI Taxonomy" id="28090"/>
    <lineage>
        <taxon>Bacteria</taxon>
        <taxon>Pseudomonadati</taxon>
        <taxon>Pseudomonadota</taxon>
        <taxon>Gammaproteobacteria</taxon>
        <taxon>Moraxellales</taxon>
        <taxon>Moraxellaceae</taxon>
        <taxon>Acinetobacter</taxon>
    </lineage>
</organism>
<reference evidence="1" key="1">
    <citation type="submission" date="2018-10" db="EMBL/GenBank/DDBJ databases">
        <authorList>
            <person name="D'Souza A.W."/>
            <person name="Potter R.F."/>
            <person name="Wallace M."/>
            <person name="Shupe A."/>
            <person name="Patel S."/>
            <person name="Sun S."/>
            <person name="Gul D."/>
            <person name="Kwon J.H."/>
            <person name="Andleeb S."/>
            <person name="Burnham C.-A.D."/>
            <person name="Dantas G."/>
        </authorList>
    </citation>
    <scope>NUCLEOTIDE SEQUENCE</scope>
    <source>
        <strain evidence="1">AL_065</strain>
    </source>
</reference>
<dbReference type="AlphaFoldDB" id="A0AAJ3AHN5"/>
<gene>
    <name evidence="1" type="ORF">EVX74_002350</name>
</gene>
<dbReference type="EMBL" id="CP078045">
    <property type="protein sequence ID" value="QXR07886.1"/>
    <property type="molecule type" value="Genomic_DNA"/>
</dbReference>
<evidence type="ECO:0000313" key="2">
    <source>
        <dbReference type="Proteomes" id="UP000293391"/>
    </source>
</evidence>
<reference evidence="1" key="3">
    <citation type="submission" date="2021-06" db="EMBL/GenBank/DDBJ databases">
        <authorList>
            <person name="Diorio-Toth L."/>
        </authorList>
    </citation>
    <scope>NUCLEOTIDE SEQUENCE</scope>
    <source>
        <strain evidence="1">AL_065</strain>
    </source>
</reference>
<sequence>MFFNSDNTTAERKYYNEFATNFVDLQKARKFPNGSKCFRLLAEHPEEEYIEFDPEVKTGFSTLAEWQAQQSVQEMAKTILDDTMANLKYKKAEYKDDAMQYYKYFGAIEYQGGIYSVDFSEHGEHIDHDDYIAQSRQAALDDLNKQEGVTSLMIKWTEYMYDQLASGCDGYNATAATVLNTAIKDATPR</sequence>
<reference evidence="1" key="2">
    <citation type="journal article" date="2019" name="Nat. Commun.">
        <title>Spatiotemporal dynamics of multidrug resistant bacteria on intensive care unit surfaces.</title>
        <authorList>
            <person name="D'Souza A.W."/>
            <person name="Potter R.F."/>
            <person name="Wallace M."/>
            <person name="Shupe A."/>
            <person name="Patel S."/>
            <person name="Sun X."/>
            <person name="Gul D."/>
            <person name="Kwon J.H."/>
            <person name="Andleeb S."/>
            <person name="Burnham C.D."/>
            <person name="Dantas G."/>
        </authorList>
    </citation>
    <scope>NUCLEOTIDE SEQUENCE</scope>
    <source>
        <strain evidence="1">AL_065</strain>
    </source>
</reference>
<name>A0AAJ3AHN5_ACILW</name>